<dbReference type="Gene3D" id="1.10.357.140">
    <property type="entry name" value="UbiA prenyltransferase"/>
    <property type="match status" value="1"/>
</dbReference>
<keyword evidence="2 5" id="KW-0812">Transmembrane</keyword>
<dbReference type="PANTHER" id="PTHR42723">
    <property type="entry name" value="CHLOROPHYLL SYNTHASE"/>
    <property type="match status" value="1"/>
</dbReference>
<dbReference type="CDD" id="cd13961">
    <property type="entry name" value="PT_UbiA_DGGGPS"/>
    <property type="match status" value="1"/>
</dbReference>
<evidence type="ECO:0000256" key="3">
    <source>
        <dbReference type="ARBA" id="ARBA00022989"/>
    </source>
</evidence>
<dbReference type="EMBL" id="NEXE01000333">
    <property type="protein sequence ID" value="PSN82902.1"/>
    <property type="molecule type" value="Genomic_DNA"/>
</dbReference>
<evidence type="ECO:0000256" key="4">
    <source>
        <dbReference type="ARBA" id="ARBA00023136"/>
    </source>
</evidence>
<comment type="subcellular location">
    <subcellularLocation>
        <location evidence="1">Cell membrane</location>
        <topology evidence="1">Multi-pass membrane protein</topology>
    </subcellularLocation>
</comment>
<dbReference type="GO" id="GO:0005886">
    <property type="term" value="C:plasma membrane"/>
    <property type="evidence" value="ECO:0007669"/>
    <property type="project" value="UniProtKB-SubCell"/>
</dbReference>
<evidence type="ECO:0000256" key="1">
    <source>
        <dbReference type="ARBA" id="ARBA00004651"/>
    </source>
</evidence>
<feature type="transmembrane region" description="Helical" evidence="5">
    <location>
        <begin position="12"/>
        <end position="36"/>
    </location>
</feature>
<dbReference type="Pfam" id="PF01040">
    <property type="entry name" value="UbiA"/>
    <property type="match status" value="1"/>
</dbReference>
<evidence type="ECO:0000256" key="2">
    <source>
        <dbReference type="ARBA" id="ARBA00022692"/>
    </source>
</evidence>
<feature type="transmembrane region" description="Helical" evidence="5">
    <location>
        <begin position="230"/>
        <end position="252"/>
    </location>
</feature>
<dbReference type="InterPro" id="IPR050475">
    <property type="entry name" value="Prenyltransferase_related"/>
</dbReference>
<evidence type="ECO:0000256" key="5">
    <source>
        <dbReference type="SAM" id="Phobius"/>
    </source>
</evidence>
<sequence>MRSRIATVASMIRPLNAFMTSVAVYVAVTVALRHLTPPTPRLVAACVTAFTIAGFAMVVNDIYDIDVDRVNEPGRALPSGAISIRGAWVYALILAVVGLGLAAYDGVIELGLAGLSCALSILYSKTLKLRGLSGNLAVSYNVALPFLYGGLVVNKLSIVLATFFLLAFLSNTGREIIKGIAEAEGDALRSVRTLARVRGPRVAAKFGSAFSLIAVGLSPIPIFVGGLSPLGYLPVVFVTDILFVYLSVKLLMDVSSAQSVKNSISSRCFWLWCPLSRAHSSSPLGGEDDSVHNSAGDE</sequence>
<reference evidence="6 7" key="1">
    <citation type="submission" date="2017-04" db="EMBL/GenBank/DDBJ databases">
        <title>Novel microbial lineages endemic to geothermal iron-oxide mats fill important gaps in the evolutionary history of Archaea.</title>
        <authorList>
            <person name="Jay Z.J."/>
            <person name="Beam J.P."/>
            <person name="Dlakic M."/>
            <person name="Rusch D.B."/>
            <person name="Kozubal M.A."/>
            <person name="Inskeep W.P."/>
        </authorList>
    </citation>
    <scope>NUCLEOTIDE SEQUENCE [LARGE SCALE GENOMIC DNA]</scope>
    <source>
        <strain evidence="6">OSP_D</strain>
    </source>
</reference>
<comment type="caution">
    <text evidence="6">The sequence shown here is derived from an EMBL/GenBank/DDBJ whole genome shotgun (WGS) entry which is preliminary data.</text>
</comment>
<proteinExistence type="predicted"/>
<evidence type="ECO:0000313" key="6">
    <source>
        <dbReference type="EMBL" id="PSN82902.1"/>
    </source>
</evidence>
<protein>
    <recommendedName>
        <fullName evidence="8">(S)-2,3-di-O-geranylgeranylglyceryl phosphate synthase</fullName>
    </recommendedName>
</protein>
<feature type="transmembrane region" description="Helical" evidence="5">
    <location>
        <begin position="202"/>
        <end position="224"/>
    </location>
</feature>
<evidence type="ECO:0008006" key="8">
    <source>
        <dbReference type="Google" id="ProtNLM"/>
    </source>
</evidence>
<accession>A0A2R6A909</accession>
<feature type="transmembrane region" description="Helical" evidence="5">
    <location>
        <begin position="84"/>
        <end position="104"/>
    </location>
</feature>
<name>A0A2R6A909_9ARCH</name>
<evidence type="ECO:0000313" key="7">
    <source>
        <dbReference type="Proteomes" id="UP000240322"/>
    </source>
</evidence>
<gene>
    <name evidence="6" type="ORF">B9Q03_13805</name>
</gene>
<keyword evidence="3 5" id="KW-1133">Transmembrane helix</keyword>
<dbReference type="GO" id="GO:0016765">
    <property type="term" value="F:transferase activity, transferring alkyl or aryl (other than methyl) groups"/>
    <property type="evidence" value="ECO:0007669"/>
    <property type="project" value="InterPro"/>
</dbReference>
<feature type="transmembrane region" description="Helical" evidence="5">
    <location>
        <begin position="146"/>
        <end position="169"/>
    </location>
</feature>
<dbReference type="AlphaFoldDB" id="A0A2R6A909"/>
<keyword evidence="4 5" id="KW-0472">Membrane</keyword>
<feature type="transmembrane region" description="Helical" evidence="5">
    <location>
        <begin position="42"/>
        <end position="63"/>
    </location>
</feature>
<dbReference type="InterPro" id="IPR000537">
    <property type="entry name" value="UbiA_prenyltransferase"/>
</dbReference>
<organism evidence="6 7">
    <name type="scientific">Candidatus Marsarchaeota G2 archaeon OSP_D</name>
    <dbReference type="NCBI Taxonomy" id="1978157"/>
    <lineage>
        <taxon>Archaea</taxon>
        <taxon>Candidatus Marsarchaeota</taxon>
        <taxon>Candidatus Marsarchaeota group 2</taxon>
    </lineage>
</organism>
<dbReference type="PANTHER" id="PTHR42723:SF1">
    <property type="entry name" value="CHLOROPHYLL SYNTHASE, CHLOROPLASTIC"/>
    <property type="match status" value="1"/>
</dbReference>
<dbReference type="Proteomes" id="UP000240322">
    <property type="component" value="Unassembled WGS sequence"/>
</dbReference>
<dbReference type="InterPro" id="IPR044878">
    <property type="entry name" value="UbiA_sf"/>
</dbReference>